<feature type="domain" description="IclR-ED" evidence="5">
    <location>
        <begin position="70"/>
        <end position="251"/>
    </location>
</feature>
<dbReference type="SUPFAM" id="SSF55781">
    <property type="entry name" value="GAF domain-like"/>
    <property type="match status" value="1"/>
</dbReference>
<dbReference type="InterPro" id="IPR014757">
    <property type="entry name" value="Tscrpt_reg_IclR_C"/>
</dbReference>
<dbReference type="Proteomes" id="UP000712157">
    <property type="component" value="Unassembled WGS sequence"/>
</dbReference>
<dbReference type="RefSeq" id="WP_238722181.1">
    <property type="nucleotide sequence ID" value="NZ_JAHQCW010000024.1"/>
</dbReference>
<dbReference type="GO" id="GO:0045892">
    <property type="term" value="P:negative regulation of DNA-templated transcription"/>
    <property type="evidence" value="ECO:0007669"/>
    <property type="project" value="TreeGrafter"/>
</dbReference>
<keyword evidence="7" id="KW-1185">Reference proteome</keyword>
<dbReference type="PROSITE" id="PS51078">
    <property type="entry name" value="ICLR_ED"/>
    <property type="match status" value="1"/>
</dbReference>
<dbReference type="GO" id="GO:0003677">
    <property type="term" value="F:DNA binding"/>
    <property type="evidence" value="ECO:0007669"/>
    <property type="project" value="UniProtKB-KW"/>
</dbReference>
<comment type="caution">
    <text evidence="6">The sequence shown here is derived from an EMBL/GenBank/DDBJ whole genome shotgun (WGS) entry which is preliminary data.</text>
</comment>
<feature type="domain" description="HTH iclR-type" evidence="4">
    <location>
        <begin position="7"/>
        <end position="69"/>
    </location>
</feature>
<evidence type="ECO:0000256" key="2">
    <source>
        <dbReference type="ARBA" id="ARBA00023125"/>
    </source>
</evidence>
<reference evidence="6" key="1">
    <citation type="submission" date="2021-06" db="EMBL/GenBank/DDBJ databases">
        <title>Description of novel taxa of the family Lachnospiraceae.</title>
        <authorList>
            <person name="Chaplin A.V."/>
            <person name="Sokolova S.R."/>
            <person name="Pikina A.P."/>
            <person name="Korzhanova M."/>
            <person name="Belova V."/>
            <person name="Korostin D."/>
            <person name="Efimov B.A."/>
        </authorList>
    </citation>
    <scope>NUCLEOTIDE SEQUENCE</scope>
    <source>
        <strain evidence="6">ASD5720</strain>
    </source>
</reference>
<dbReference type="InterPro" id="IPR029016">
    <property type="entry name" value="GAF-like_dom_sf"/>
</dbReference>
<keyword evidence="2" id="KW-0238">DNA-binding</keyword>
<evidence type="ECO:0000313" key="7">
    <source>
        <dbReference type="Proteomes" id="UP000712157"/>
    </source>
</evidence>
<dbReference type="EMBL" id="JAHQCW010000024">
    <property type="protein sequence ID" value="MBU9737756.1"/>
    <property type="molecule type" value="Genomic_DNA"/>
</dbReference>
<proteinExistence type="predicted"/>
<evidence type="ECO:0000259" key="4">
    <source>
        <dbReference type="PROSITE" id="PS51077"/>
    </source>
</evidence>
<dbReference type="AlphaFoldDB" id="A0A949K0Q3"/>
<evidence type="ECO:0000256" key="3">
    <source>
        <dbReference type="ARBA" id="ARBA00023163"/>
    </source>
</evidence>
<name>A0A949K0Q3_9FIRM</name>
<dbReference type="SUPFAM" id="SSF46785">
    <property type="entry name" value="Winged helix' DNA-binding domain"/>
    <property type="match status" value="1"/>
</dbReference>
<evidence type="ECO:0000256" key="1">
    <source>
        <dbReference type="ARBA" id="ARBA00023015"/>
    </source>
</evidence>
<dbReference type="PANTHER" id="PTHR30136:SF24">
    <property type="entry name" value="HTH-TYPE TRANSCRIPTIONAL REPRESSOR ALLR"/>
    <property type="match status" value="1"/>
</dbReference>
<protein>
    <submittedName>
        <fullName evidence="6">IclR family transcriptional regulator</fullName>
    </submittedName>
</protein>
<accession>A0A949K0Q3</accession>
<dbReference type="SMART" id="SM00346">
    <property type="entry name" value="HTH_ICLR"/>
    <property type="match status" value="1"/>
</dbReference>
<dbReference type="Gene3D" id="1.10.10.10">
    <property type="entry name" value="Winged helix-like DNA-binding domain superfamily/Winged helix DNA-binding domain"/>
    <property type="match status" value="1"/>
</dbReference>
<keyword evidence="3" id="KW-0804">Transcription</keyword>
<dbReference type="Pfam" id="PF01614">
    <property type="entry name" value="IclR_C"/>
    <property type="match status" value="1"/>
</dbReference>
<sequence length="260" mass="28990">MPDKAQHMPTLRVTKMLKTISDSPHGLTLTEITELNNMPKSSLFPIAHTLVEEGFLNYDAATGRFTLGLELFEIGNKFLNQFDIMEYIKQQMDSIVSICNETCHFAVLSGGDVLYIHKVDSHEPIRMYSSVGKRLPAYGTGLGKALLCTHSLPELQKLYPDGLKPLTENTITDIRCLEEQLKTIRQNGVAFEKEESNLHVQCIAVPLLKDGKPLAALSVAIPVFRATGEHLDLIEKLLVGTRKNIEQVLSTMDFPLESLI</sequence>
<dbReference type="InterPro" id="IPR036388">
    <property type="entry name" value="WH-like_DNA-bd_sf"/>
</dbReference>
<dbReference type="PANTHER" id="PTHR30136">
    <property type="entry name" value="HELIX-TURN-HELIX TRANSCRIPTIONAL REGULATOR, ICLR FAMILY"/>
    <property type="match status" value="1"/>
</dbReference>
<evidence type="ECO:0000259" key="5">
    <source>
        <dbReference type="PROSITE" id="PS51078"/>
    </source>
</evidence>
<dbReference type="PROSITE" id="PS51077">
    <property type="entry name" value="HTH_ICLR"/>
    <property type="match status" value="1"/>
</dbReference>
<gene>
    <name evidence="6" type="ORF">KTH89_14510</name>
</gene>
<dbReference type="GO" id="GO:0003700">
    <property type="term" value="F:DNA-binding transcription factor activity"/>
    <property type="evidence" value="ECO:0007669"/>
    <property type="project" value="TreeGrafter"/>
</dbReference>
<evidence type="ECO:0000313" key="6">
    <source>
        <dbReference type="EMBL" id="MBU9737756.1"/>
    </source>
</evidence>
<organism evidence="6 7">
    <name type="scientific">Diplocloster agilis</name>
    <dbReference type="NCBI Taxonomy" id="2850323"/>
    <lineage>
        <taxon>Bacteria</taxon>
        <taxon>Bacillati</taxon>
        <taxon>Bacillota</taxon>
        <taxon>Clostridia</taxon>
        <taxon>Lachnospirales</taxon>
        <taxon>Lachnospiraceae</taxon>
        <taxon>Diplocloster</taxon>
    </lineage>
</organism>
<keyword evidence="1" id="KW-0805">Transcription regulation</keyword>
<dbReference type="Pfam" id="PF09339">
    <property type="entry name" value="HTH_IclR"/>
    <property type="match status" value="1"/>
</dbReference>
<dbReference type="Gene3D" id="3.30.450.40">
    <property type="match status" value="1"/>
</dbReference>
<dbReference type="InterPro" id="IPR036390">
    <property type="entry name" value="WH_DNA-bd_sf"/>
</dbReference>
<dbReference type="InterPro" id="IPR050707">
    <property type="entry name" value="HTH_MetabolicPath_Reg"/>
</dbReference>
<dbReference type="InterPro" id="IPR005471">
    <property type="entry name" value="Tscrpt_reg_IclR_N"/>
</dbReference>